<evidence type="ECO:0000313" key="3">
    <source>
        <dbReference type="Proteomes" id="UP000719500"/>
    </source>
</evidence>
<dbReference type="EMBL" id="JACSNX010000024">
    <property type="protein sequence ID" value="MBM6852180.1"/>
    <property type="molecule type" value="Genomic_DNA"/>
</dbReference>
<dbReference type="SUPFAM" id="SSF144206">
    <property type="entry name" value="NOB1 zinc finger-like"/>
    <property type="match status" value="1"/>
</dbReference>
<evidence type="ECO:0008006" key="4">
    <source>
        <dbReference type="Google" id="ProtNLM"/>
    </source>
</evidence>
<reference evidence="2 3" key="1">
    <citation type="journal article" date="2021" name="Sci. Rep.">
        <title>The distribution of antibiotic resistance genes in chicken gut microbiota commensals.</title>
        <authorList>
            <person name="Juricova H."/>
            <person name="Matiasovicova J."/>
            <person name="Kubasova T."/>
            <person name="Cejkova D."/>
            <person name="Rychlik I."/>
        </authorList>
    </citation>
    <scope>NUCLEOTIDE SEQUENCE [LARGE SCALE GENOMIC DNA]</scope>
    <source>
        <strain evidence="2 3">An411</strain>
    </source>
</reference>
<dbReference type="InterPro" id="IPR036283">
    <property type="entry name" value="NOB1_Zf-like_sf"/>
</dbReference>
<keyword evidence="3" id="KW-1185">Reference proteome</keyword>
<proteinExistence type="predicted"/>
<evidence type="ECO:0000256" key="1">
    <source>
        <dbReference type="SAM" id="MobiDB-lite"/>
    </source>
</evidence>
<protein>
    <recommendedName>
        <fullName evidence="4">Rubredoxin-like domain-containing protein</fullName>
    </recommendedName>
</protein>
<name>A0ABS2FXW6_9FIRM</name>
<dbReference type="Proteomes" id="UP000719500">
    <property type="component" value="Unassembled WGS sequence"/>
</dbReference>
<dbReference type="RefSeq" id="WP_204805371.1">
    <property type="nucleotide sequence ID" value="NZ_JACSNX010000024.1"/>
</dbReference>
<gene>
    <name evidence="2" type="ORF">H9X91_12085</name>
</gene>
<sequence>MRMVRCYACGKRYDYDEDGFCPGCGAFNQPERTSGPQELPRQKAPADRAAGPEAAKKLPKRRSGEKSGLHAGVEEGLDIALEALDSAGGLVGKAVEEITDWFD</sequence>
<evidence type="ECO:0000313" key="2">
    <source>
        <dbReference type="EMBL" id="MBM6852180.1"/>
    </source>
</evidence>
<organism evidence="2 3">
    <name type="scientific">Oscillibacter valericigenes</name>
    <dbReference type="NCBI Taxonomy" id="351091"/>
    <lineage>
        <taxon>Bacteria</taxon>
        <taxon>Bacillati</taxon>
        <taxon>Bacillota</taxon>
        <taxon>Clostridia</taxon>
        <taxon>Eubacteriales</taxon>
        <taxon>Oscillospiraceae</taxon>
        <taxon>Oscillibacter</taxon>
    </lineage>
</organism>
<accession>A0ABS2FXW6</accession>
<feature type="region of interest" description="Disordered" evidence="1">
    <location>
        <begin position="26"/>
        <end position="69"/>
    </location>
</feature>
<comment type="caution">
    <text evidence="2">The sequence shown here is derived from an EMBL/GenBank/DDBJ whole genome shotgun (WGS) entry which is preliminary data.</text>
</comment>